<evidence type="ECO:0000313" key="2">
    <source>
        <dbReference type="EMBL" id="JAT93505.1"/>
    </source>
</evidence>
<dbReference type="Pfam" id="PF26215">
    <property type="entry name" value="HTH_animal"/>
    <property type="match status" value="1"/>
</dbReference>
<dbReference type="PROSITE" id="PS50164">
    <property type="entry name" value="GIY_YIG"/>
    <property type="match status" value="1"/>
</dbReference>
<organism evidence="2">
    <name type="scientific">Amblyomma aureolatum</name>
    <dbReference type="NCBI Taxonomy" id="187763"/>
    <lineage>
        <taxon>Eukaryota</taxon>
        <taxon>Metazoa</taxon>
        <taxon>Ecdysozoa</taxon>
        <taxon>Arthropoda</taxon>
        <taxon>Chelicerata</taxon>
        <taxon>Arachnida</taxon>
        <taxon>Acari</taxon>
        <taxon>Parasitiformes</taxon>
        <taxon>Ixodida</taxon>
        <taxon>Ixodoidea</taxon>
        <taxon>Ixodidae</taxon>
        <taxon>Amblyomminae</taxon>
        <taxon>Amblyomma</taxon>
    </lineage>
</organism>
<accession>A0A1E1X2L6</accession>
<dbReference type="AlphaFoldDB" id="A0A1E1X2L6"/>
<dbReference type="EMBL" id="GFAC01005683">
    <property type="protein sequence ID" value="JAT93505.1"/>
    <property type="molecule type" value="mRNA"/>
</dbReference>
<dbReference type="InterPro" id="IPR043502">
    <property type="entry name" value="DNA/RNA_pol_sf"/>
</dbReference>
<reference evidence="2" key="1">
    <citation type="journal article" date="2017" name="Front. Cell. Infect. Microbiol.">
        <title>The Distinct Transcriptional Response of the Midgut of Amblyomma sculptum and Amblyomma aureolatum Ticks to Rickettsia rickettsii Correlates to Their Differences in Susceptibility to Infection.</title>
        <authorList>
            <person name="Martins L.A."/>
            <person name="Galletti M.F.B.M."/>
            <person name="Ribeiro J.M."/>
            <person name="Fujita A."/>
            <person name="Costa F.B."/>
            <person name="Labruna M.B."/>
            <person name="Daffre S."/>
            <person name="Fogaca A.C."/>
        </authorList>
    </citation>
    <scope>NUCLEOTIDE SEQUENCE</scope>
</reference>
<dbReference type="Pfam" id="PF01541">
    <property type="entry name" value="GIY-YIG"/>
    <property type="match status" value="1"/>
</dbReference>
<feature type="non-terminal residue" evidence="2">
    <location>
        <position position="1"/>
    </location>
</feature>
<evidence type="ECO:0000259" key="1">
    <source>
        <dbReference type="PROSITE" id="PS50164"/>
    </source>
</evidence>
<feature type="domain" description="GIY-YIG" evidence="1">
    <location>
        <begin position="259"/>
        <end position="348"/>
    </location>
</feature>
<dbReference type="CDD" id="cd10442">
    <property type="entry name" value="GIY-YIG_PLEs"/>
    <property type="match status" value="1"/>
</dbReference>
<dbReference type="SUPFAM" id="SSF82771">
    <property type="entry name" value="GIY-YIG endonuclease"/>
    <property type="match status" value="1"/>
</dbReference>
<dbReference type="InterPro" id="IPR058912">
    <property type="entry name" value="HTH_animal"/>
</dbReference>
<dbReference type="CDD" id="cd00304">
    <property type="entry name" value="RT_like"/>
    <property type="match status" value="1"/>
</dbReference>
<dbReference type="PANTHER" id="PTHR21301">
    <property type="entry name" value="REVERSE TRANSCRIPTASE"/>
    <property type="match status" value="1"/>
</dbReference>
<protein>
    <submittedName>
        <fullName evidence="2">Putative tick transposon</fullName>
    </submittedName>
</protein>
<proteinExistence type="evidence at transcript level"/>
<dbReference type="InterPro" id="IPR000305">
    <property type="entry name" value="GIY-YIG_endonuc"/>
</dbReference>
<dbReference type="GO" id="GO:0071897">
    <property type="term" value="P:DNA biosynthetic process"/>
    <property type="evidence" value="ECO:0007669"/>
    <property type="project" value="UniProtKB-ARBA"/>
</dbReference>
<dbReference type="InterPro" id="IPR035901">
    <property type="entry name" value="GIY-YIG_endonuc_sf"/>
</dbReference>
<dbReference type="SUPFAM" id="SSF56672">
    <property type="entry name" value="DNA/RNA polymerases"/>
    <property type="match status" value="1"/>
</dbReference>
<dbReference type="PANTHER" id="PTHR21301:SF11">
    <property type="entry name" value="GIY-YIG DOMAIN-CONTAINING PROTEIN"/>
    <property type="match status" value="1"/>
</dbReference>
<name>A0A1E1X2L6_9ACAR</name>
<dbReference type="Gene3D" id="3.40.1440.10">
    <property type="entry name" value="GIY-YIG endonuclease"/>
    <property type="match status" value="1"/>
</dbReference>
<sequence length="368" mass="41713">LDVSEISELLHFCLANTYFTYNGTVYKQIFGTAMGASISVTAANLTMESIEQKALNSFTHRPKVFLRYVDDCFCILNKHHIHSFLEHLNAVEPSINFTLEEEANGMIPFLDVLVKRDAHRLAFSVFRKATHTGRYLDFDSAHPTAHKRSVVASLVNRAKNICSDPVSLGNEMKLIQHDLDRNGYPRNFTSKVTKKATYTRGAQQLTKKIKRAAIPYVRQISEALSRIFRKHGVHIAHVPTSKLRADVVNVKDPLPRAKFPGVVYRIPCSDCPSVYIGETGNFQRRMKEHQGDVRNKRAAKNAVAEHVLSTGHEIGWDEVEILATERNLSARLHLESLIIQTTANTLNKNQGTLHHIYVKRLQKILKRI</sequence>